<keyword evidence="3 11" id="KW-0436">Ligase</keyword>
<dbReference type="GO" id="GO:0019856">
    <property type="term" value="P:pyrimidine nucleobase biosynthetic process"/>
    <property type="evidence" value="ECO:0007669"/>
    <property type="project" value="TreeGrafter"/>
</dbReference>
<evidence type="ECO:0000256" key="7">
    <source>
        <dbReference type="ARBA" id="ARBA00022842"/>
    </source>
</evidence>
<dbReference type="EC" id="6.3.4.2" evidence="11"/>
<dbReference type="GO" id="GO:0042802">
    <property type="term" value="F:identical protein binding"/>
    <property type="evidence" value="ECO:0007669"/>
    <property type="project" value="TreeGrafter"/>
</dbReference>
<dbReference type="PROSITE" id="PS51273">
    <property type="entry name" value="GATASE_TYPE_1"/>
    <property type="match status" value="1"/>
</dbReference>
<evidence type="ECO:0000256" key="8">
    <source>
        <dbReference type="ARBA" id="ARBA00022962"/>
    </source>
</evidence>
<evidence type="ECO:0000256" key="6">
    <source>
        <dbReference type="ARBA" id="ARBA00022840"/>
    </source>
</evidence>
<dbReference type="OrthoDB" id="1739076at2759"/>
<dbReference type="InterPro" id="IPR017926">
    <property type="entry name" value="GATASE"/>
</dbReference>
<dbReference type="Pfam" id="PF16053">
    <property type="entry name" value="MRP-S34"/>
    <property type="match status" value="1"/>
</dbReference>
<dbReference type="Pfam" id="PF06418">
    <property type="entry name" value="CTP_synth_N"/>
    <property type="match status" value="1"/>
</dbReference>
<gene>
    <name evidence="14" type="ORF">BXYJ_LOCUS11618</name>
</gene>
<dbReference type="NCBIfam" id="TIGR00337">
    <property type="entry name" value="PyrG"/>
    <property type="match status" value="1"/>
</dbReference>
<dbReference type="Gene3D" id="3.40.50.300">
    <property type="entry name" value="P-loop containing nucleotide triphosphate hydrolases"/>
    <property type="match status" value="1"/>
</dbReference>
<evidence type="ECO:0000256" key="9">
    <source>
        <dbReference type="ARBA" id="ARBA00022975"/>
    </source>
</evidence>
<dbReference type="InterPro" id="IPR027417">
    <property type="entry name" value="P-loop_NTPase"/>
</dbReference>
<reference evidence="14" key="1">
    <citation type="submission" date="2020-09" db="EMBL/GenBank/DDBJ databases">
        <authorList>
            <person name="Kikuchi T."/>
        </authorList>
    </citation>
    <scope>NUCLEOTIDE SEQUENCE</scope>
    <source>
        <strain evidence="14">Ka4C1</strain>
    </source>
</reference>
<keyword evidence="7" id="KW-0460">Magnesium</keyword>
<dbReference type="Pfam" id="PF00117">
    <property type="entry name" value="GATase"/>
    <property type="match status" value="1"/>
</dbReference>
<protein>
    <recommendedName>
        <fullName evidence="11">CTP synthase</fullName>
        <ecNumber evidence="11">6.3.4.2</ecNumber>
    </recommendedName>
    <alternativeName>
        <fullName evidence="11">UTP--ammonia ligase</fullName>
    </alternativeName>
</protein>
<organism evidence="14 15">
    <name type="scientific">Bursaphelenchus xylophilus</name>
    <name type="common">Pinewood nematode worm</name>
    <name type="synonym">Aphelenchoides xylophilus</name>
    <dbReference type="NCBI Taxonomy" id="6326"/>
    <lineage>
        <taxon>Eukaryota</taxon>
        <taxon>Metazoa</taxon>
        <taxon>Ecdysozoa</taxon>
        <taxon>Nematoda</taxon>
        <taxon>Chromadorea</taxon>
        <taxon>Rhabditida</taxon>
        <taxon>Tylenchina</taxon>
        <taxon>Tylenchomorpha</taxon>
        <taxon>Aphelenchoidea</taxon>
        <taxon>Aphelenchoididae</taxon>
        <taxon>Bursaphelenchus</taxon>
    </lineage>
</organism>
<dbReference type="Gene3D" id="3.40.50.880">
    <property type="match status" value="1"/>
</dbReference>
<keyword evidence="8 11" id="KW-0315">Glutamine amidotransferase</keyword>
<accession>A0A7I8X620</accession>
<evidence type="ECO:0000256" key="2">
    <source>
        <dbReference type="ARBA" id="ARBA00007533"/>
    </source>
</evidence>
<keyword evidence="5 11" id="KW-0547">Nucleotide-binding</keyword>
<evidence type="ECO:0000256" key="10">
    <source>
        <dbReference type="ARBA" id="ARBA00047781"/>
    </source>
</evidence>
<dbReference type="CDD" id="cd01746">
    <property type="entry name" value="GATase1_CTP_Synthase"/>
    <property type="match status" value="1"/>
</dbReference>
<feature type="domain" description="Glutamine amidotransferase" evidence="12">
    <location>
        <begin position="516"/>
        <end position="700"/>
    </location>
</feature>
<dbReference type="GO" id="GO:0003883">
    <property type="term" value="F:CTP synthase activity"/>
    <property type="evidence" value="ECO:0007669"/>
    <property type="project" value="UniProtKB-UniRule"/>
</dbReference>
<keyword evidence="9 11" id="KW-0665">Pyrimidine biosynthesis</keyword>
<dbReference type="GO" id="GO:0003735">
    <property type="term" value="F:structural constituent of ribosome"/>
    <property type="evidence" value="ECO:0007669"/>
    <property type="project" value="InterPro"/>
</dbReference>
<dbReference type="EMBL" id="CAJFCV020000005">
    <property type="protein sequence ID" value="CAG9122768.1"/>
    <property type="molecule type" value="Genomic_DNA"/>
</dbReference>
<dbReference type="SMR" id="A0A7I8X620"/>
<dbReference type="GO" id="GO:0005524">
    <property type="term" value="F:ATP binding"/>
    <property type="evidence" value="ECO:0007669"/>
    <property type="project" value="UniProtKB-KW"/>
</dbReference>
<dbReference type="GO" id="GO:0046872">
    <property type="term" value="F:metal ion binding"/>
    <property type="evidence" value="ECO:0007669"/>
    <property type="project" value="UniProtKB-KW"/>
</dbReference>
<dbReference type="SUPFAM" id="SSF52317">
    <property type="entry name" value="Class I glutamine amidotransferase-like"/>
    <property type="match status" value="2"/>
</dbReference>
<evidence type="ECO:0000256" key="3">
    <source>
        <dbReference type="ARBA" id="ARBA00022598"/>
    </source>
</evidence>
<comment type="pathway">
    <text evidence="1 11">Pyrimidine metabolism; CTP biosynthesis via de novo pathway; CTP from UDP: step 2/2.</text>
</comment>
<dbReference type="InterPro" id="IPR032053">
    <property type="entry name" value="Ribosomal_mS34"/>
</dbReference>
<comment type="catalytic activity">
    <reaction evidence="10 11">
        <text>UTP + L-glutamine + ATP + H2O = CTP + L-glutamate + ADP + phosphate + 2 H(+)</text>
        <dbReference type="Rhea" id="RHEA:26426"/>
        <dbReference type="ChEBI" id="CHEBI:15377"/>
        <dbReference type="ChEBI" id="CHEBI:15378"/>
        <dbReference type="ChEBI" id="CHEBI:29985"/>
        <dbReference type="ChEBI" id="CHEBI:30616"/>
        <dbReference type="ChEBI" id="CHEBI:37563"/>
        <dbReference type="ChEBI" id="CHEBI:43474"/>
        <dbReference type="ChEBI" id="CHEBI:46398"/>
        <dbReference type="ChEBI" id="CHEBI:58359"/>
        <dbReference type="ChEBI" id="CHEBI:456216"/>
        <dbReference type="EC" id="6.3.4.2"/>
    </reaction>
</comment>
<comment type="similarity">
    <text evidence="2 11">Belongs to the CTP synthase family.</text>
</comment>
<dbReference type="EMBL" id="CAJFDI010000005">
    <property type="protein sequence ID" value="CAD5231522.1"/>
    <property type="molecule type" value="Genomic_DNA"/>
</dbReference>
<keyword evidence="4" id="KW-0479">Metal-binding</keyword>
<dbReference type="FunFam" id="3.40.50.300:FF:000009">
    <property type="entry name" value="CTP synthase"/>
    <property type="match status" value="1"/>
</dbReference>
<dbReference type="NCBIfam" id="NF003792">
    <property type="entry name" value="PRK05380.1"/>
    <property type="match status" value="1"/>
</dbReference>
<name>A0A7I8X620_BURXY</name>
<feature type="domain" description="CTP synthase N-terminal" evidence="13">
    <location>
        <begin position="201"/>
        <end position="471"/>
    </location>
</feature>
<dbReference type="InterPro" id="IPR017456">
    <property type="entry name" value="CTP_synthase_N"/>
</dbReference>
<dbReference type="InterPro" id="IPR004468">
    <property type="entry name" value="CTP_synthase"/>
</dbReference>
<evidence type="ECO:0000313" key="14">
    <source>
        <dbReference type="EMBL" id="CAD5231522.1"/>
    </source>
</evidence>
<evidence type="ECO:0000256" key="11">
    <source>
        <dbReference type="RuleBase" id="RU810713"/>
    </source>
</evidence>
<dbReference type="GO" id="GO:0097268">
    <property type="term" value="C:cytoophidium"/>
    <property type="evidence" value="ECO:0007669"/>
    <property type="project" value="TreeGrafter"/>
</dbReference>
<dbReference type="SUPFAM" id="SSF52540">
    <property type="entry name" value="P-loop containing nucleoside triphosphate hydrolases"/>
    <property type="match status" value="1"/>
</dbReference>
<evidence type="ECO:0000256" key="1">
    <source>
        <dbReference type="ARBA" id="ARBA00005171"/>
    </source>
</evidence>
<sequence>MAAPPIRFVGNFDVAAEGKTIWEILCRLRNLGTGRIVTKTEWKLRWPHQPSYLRIVKARPEMDPWLHKGKVWAEWTFRGRNLGVYEFAHDLNRSDWKLVHKHEESELLNNKNKVEKYTLPSTFPLPPLQRYVDKRAAKKSGTQWIEDKDGRAKLDICLDPQFNVYKDIIKQEEPAKKSTSIYSEVDPELFLDWMSSQKEVKLILVTGSVISGVGKGVVTSSLGLLLRSKGYRISVIKIDPYLNIDAGTFSPYEHGEVYVLDDGGEVDLDFGNYERFLNLRFRRDNNITTGKIYSMVIGKERNGDYLGKTVQIVPHITDAIIQWVERVAANPVDGTNETPDVCIIELGGTVGDIESSVFVKAFGDHFSRPKNRHLLMNVHVSMMVGTEAEPQKTKPMQEGISKVRSFGLTPDLLVVRNMEGLSTQMIAKIAEFSQLERHQIVDNRNVSSVYRVPLQMARDGVLEVIIDRLQLPRSFHRRVTRPTPTLDQWETLVDLIENSSKNLKIGLVGKYVSSEDAYKSVKNALSHASIFCGYNVEIVPIQSEDLEDGADSTVRDNAWRKVKECSGILVPGGFGERGVEGKILACQYARENKIPFLGICLGMQCAAVEYARNVCNVKGADSAEFKPDIEYEKQVVIDMPEHAASINGMGATMRLGRRTTQFLTESSVLRRLYNKQSKVESNEVDERHRHRFEVNPTLVPMLTEAGLHFVGMGVDETSKGKSNIPATSSSAQLFKMAGSNDGLLEKVKKLCERGGDGVTAAAVRMEVVELENHPYYVGVQYHPEYLSDALKPSPPFLGLVLASIGQLSKYLNDEFESAVERLSNMVCNDENALPTLDEHGLKTVKKIPFAEKTAQV</sequence>
<proteinExistence type="inferred from homology"/>
<dbReference type="GO" id="GO:0005739">
    <property type="term" value="C:mitochondrion"/>
    <property type="evidence" value="ECO:0007669"/>
    <property type="project" value="InterPro"/>
</dbReference>
<comment type="caution">
    <text evidence="14">The sequence shown here is derived from an EMBL/GenBank/DDBJ whole genome shotgun (WGS) entry which is preliminary data.</text>
</comment>
<evidence type="ECO:0000256" key="4">
    <source>
        <dbReference type="ARBA" id="ARBA00022723"/>
    </source>
</evidence>
<dbReference type="PANTHER" id="PTHR11550">
    <property type="entry name" value="CTP SYNTHASE"/>
    <property type="match status" value="1"/>
</dbReference>
<dbReference type="InterPro" id="IPR033828">
    <property type="entry name" value="GATase1_CTP_Synthase"/>
</dbReference>
<dbReference type="Proteomes" id="UP000659654">
    <property type="component" value="Unassembled WGS sequence"/>
</dbReference>
<keyword evidence="15" id="KW-1185">Reference proteome</keyword>
<dbReference type="Proteomes" id="UP000582659">
    <property type="component" value="Unassembled WGS sequence"/>
</dbReference>
<comment type="function">
    <text evidence="11">Catalyzes the ATP-dependent amination of UTP to CTP with either L-glutamine or ammonia as the source of nitrogen.</text>
</comment>
<evidence type="ECO:0000259" key="12">
    <source>
        <dbReference type="Pfam" id="PF00117"/>
    </source>
</evidence>
<evidence type="ECO:0000256" key="5">
    <source>
        <dbReference type="ARBA" id="ARBA00022741"/>
    </source>
</evidence>
<evidence type="ECO:0000313" key="15">
    <source>
        <dbReference type="Proteomes" id="UP000659654"/>
    </source>
</evidence>
<dbReference type="AlphaFoldDB" id="A0A7I8X620"/>
<evidence type="ECO:0000259" key="13">
    <source>
        <dbReference type="Pfam" id="PF06418"/>
    </source>
</evidence>
<dbReference type="InterPro" id="IPR029062">
    <property type="entry name" value="Class_I_gatase-like"/>
</dbReference>
<dbReference type="PANTHER" id="PTHR11550:SF0">
    <property type="entry name" value="CTP SYNTHASE-RELATED"/>
    <property type="match status" value="1"/>
</dbReference>
<dbReference type="CDD" id="cd03113">
    <property type="entry name" value="CTPS_N"/>
    <property type="match status" value="1"/>
</dbReference>
<dbReference type="UniPathway" id="UPA00159">
    <property type="reaction ID" value="UER00277"/>
</dbReference>
<keyword evidence="6 11" id="KW-0067">ATP-binding</keyword>
<dbReference type="GO" id="GO:0044210">
    <property type="term" value="P:'de novo' CTP biosynthetic process"/>
    <property type="evidence" value="ECO:0007669"/>
    <property type="project" value="UniProtKB-UniRule"/>
</dbReference>